<dbReference type="Gene3D" id="3.30.1150.10">
    <property type="match status" value="1"/>
</dbReference>
<protein>
    <submittedName>
        <fullName evidence="12">Protein TonB</fullName>
    </submittedName>
</protein>
<dbReference type="Proteomes" id="UP000532746">
    <property type="component" value="Unassembled WGS sequence"/>
</dbReference>
<dbReference type="InterPro" id="IPR051045">
    <property type="entry name" value="TonB-dependent_transducer"/>
</dbReference>
<dbReference type="GO" id="GO:0031992">
    <property type="term" value="F:energy transducer activity"/>
    <property type="evidence" value="ECO:0007669"/>
    <property type="project" value="TreeGrafter"/>
</dbReference>
<comment type="similarity">
    <text evidence="2">Belongs to the TonB family.</text>
</comment>
<evidence type="ECO:0000256" key="9">
    <source>
        <dbReference type="ARBA" id="ARBA00023136"/>
    </source>
</evidence>
<organism evidence="12 13">
    <name type="scientific">Hymenobacter luteus</name>
    <dbReference type="NCBI Taxonomy" id="1411122"/>
    <lineage>
        <taxon>Bacteria</taxon>
        <taxon>Pseudomonadati</taxon>
        <taxon>Bacteroidota</taxon>
        <taxon>Cytophagia</taxon>
        <taxon>Cytophagales</taxon>
        <taxon>Hymenobacteraceae</taxon>
        <taxon>Hymenobacter</taxon>
    </lineage>
</organism>
<dbReference type="NCBIfam" id="TIGR01352">
    <property type="entry name" value="tonB_Cterm"/>
    <property type="match status" value="1"/>
</dbReference>
<keyword evidence="8" id="KW-1133">Transmembrane helix</keyword>
<name>A0A7W9SZI3_9BACT</name>
<dbReference type="InterPro" id="IPR006260">
    <property type="entry name" value="TonB/TolA_C"/>
</dbReference>
<evidence type="ECO:0000313" key="13">
    <source>
        <dbReference type="Proteomes" id="UP000532746"/>
    </source>
</evidence>
<comment type="subcellular location">
    <subcellularLocation>
        <location evidence="1">Cell inner membrane</location>
        <topology evidence="1">Single-pass membrane protein</topology>
        <orientation evidence="1">Periplasmic side</orientation>
    </subcellularLocation>
</comment>
<dbReference type="RefSeq" id="WP_183403039.1">
    <property type="nucleotide sequence ID" value="NZ_JACHGG010000002.1"/>
</dbReference>
<reference evidence="12 13" key="1">
    <citation type="submission" date="2020-08" db="EMBL/GenBank/DDBJ databases">
        <title>Genomic Encyclopedia of Type Strains, Phase IV (KMG-IV): sequencing the most valuable type-strain genomes for metagenomic binning, comparative biology and taxonomic classification.</title>
        <authorList>
            <person name="Goeker M."/>
        </authorList>
    </citation>
    <scope>NUCLEOTIDE SEQUENCE [LARGE SCALE GENOMIC DNA]</scope>
    <source>
        <strain evidence="12 13">DSM 26718</strain>
    </source>
</reference>
<keyword evidence="3" id="KW-0813">Transport</keyword>
<comment type="caution">
    <text evidence="12">The sequence shown here is derived from an EMBL/GenBank/DDBJ whole genome shotgun (WGS) entry which is preliminary data.</text>
</comment>
<evidence type="ECO:0000256" key="1">
    <source>
        <dbReference type="ARBA" id="ARBA00004383"/>
    </source>
</evidence>
<evidence type="ECO:0000256" key="10">
    <source>
        <dbReference type="SAM" id="SignalP"/>
    </source>
</evidence>
<feature type="signal peptide" evidence="10">
    <location>
        <begin position="1"/>
        <end position="22"/>
    </location>
</feature>
<feature type="chain" id="PRO_5030626003" evidence="10">
    <location>
        <begin position="23"/>
        <end position="144"/>
    </location>
</feature>
<evidence type="ECO:0000256" key="3">
    <source>
        <dbReference type="ARBA" id="ARBA00022448"/>
    </source>
</evidence>
<dbReference type="PROSITE" id="PS52015">
    <property type="entry name" value="TONB_CTD"/>
    <property type="match status" value="1"/>
</dbReference>
<gene>
    <name evidence="12" type="ORF">HNQ93_001632</name>
</gene>
<evidence type="ECO:0000256" key="5">
    <source>
        <dbReference type="ARBA" id="ARBA00022519"/>
    </source>
</evidence>
<evidence type="ECO:0000259" key="11">
    <source>
        <dbReference type="PROSITE" id="PS52015"/>
    </source>
</evidence>
<dbReference type="Pfam" id="PF03544">
    <property type="entry name" value="TonB_C"/>
    <property type="match status" value="1"/>
</dbReference>
<dbReference type="InterPro" id="IPR037682">
    <property type="entry name" value="TonB_C"/>
</dbReference>
<evidence type="ECO:0000256" key="8">
    <source>
        <dbReference type="ARBA" id="ARBA00022989"/>
    </source>
</evidence>
<evidence type="ECO:0000256" key="4">
    <source>
        <dbReference type="ARBA" id="ARBA00022475"/>
    </source>
</evidence>
<dbReference type="GO" id="GO:0015031">
    <property type="term" value="P:protein transport"/>
    <property type="evidence" value="ECO:0007669"/>
    <property type="project" value="UniProtKB-KW"/>
</dbReference>
<keyword evidence="10" id="KW-0732">Signal</keyword>
<evidence type="ECO:0000313" key="12">
    <source>
        <dbReference type="EMBL" id="MBB6058786.1"/>
    </source>
</evidence>
<keyword evidence="6" id="KW-0812">Transmembrane</keyword>
<accession>A0A7W9SZI3</accession>
<dbReference type="EMBL" id="JACHGG010000002">
    <property type="protein sequence ID" value="MBB6058786.1"/>
    <property type="molecule type" value="Genomic_DNA"/>
</dbReference>
<keyword evidence="7" id="KW-0653">Protein transport</keyword>
<dbReference type="PANTHER" id="PTHR33446:SF2">
    <property type="entry name" value="PROTEIN TONB"/>
    <property type="match status" value="1"/>
</dbReference>
<evidence type="ECO:0000256" key="2">
    <source>
        <dbReference type="ARBA" id="ARBA00006555"/>
    </source>
</evidence>
<keyword evidence="4" id="KW-1003">Cell membrane</keyword>
<keyword evidence="13" id="KW-1185">Reference proteome</keyword>
<dbReference type="AlphaFoldDB" id="A0A7W9SZI3"/>
<keyword evidence="9" id="KW-0472">Membrane</keyword>
<dbReference type="SUPFAM" id="SSF74653">
    <property type="entry name" value="TolA/TonB C-terminal domain"/>
    <property type="match status" value="1"/>
</dbReference>
<dbReference type="GO" id="GO:0055085">
    <property type="term" value="P:transmembrane transport"/>
    <property type="evidence" value="ECO:0007669"/>
    <property type="project" value="InterPro"/>
</dbReference>
<proteinExistence type="inferred from homology"/>
<keyword evidence="5" id="KW-0997">Cell inner membrane</keyword>
<evidence type="ECO:0000256" key="7">
    <source>
        <dbReference type="ARBA" id="ARBA00022927"/>
    </source>
</evidence>
<dbReference type="GO" id="GO:0098797">
    <property type="term" value="C:plasma membrane protein complex"/>
    <property type="evidence" value="ECO:0007669"/>
    <property type="project" value="TreeGrafter"/>
</dbReference>
<sequence length="144" mass="15866">MPHLLRLFLLLGLLPVATPSSAQKPGPNVQPDEAPAPTPAVYHVAEVMPAFPGGAAAFQKFLHNEVHYPDEALQRHVSGKVYVRFLVTEEGRIRDAEVVKGLGAGLDEEALRLVRIMPWWSPGQNAGRPVRVLYTMPIVFRALE</sequence>
<dbReference type="PANTHER" id="PTHR33446">
    <property type="entry name" value="PROTEIN TONB-RELATED"/>
    <property type="match status" value="1"/>
</dbReference>
<feature type="domain" description="TonB C-terminal" evidence="11">
    <location>
        <begin position="53"/>
        <end position="144"/>
    </location>
</feature>
<evidence type="ECO:0000256" key="6">
    <source>
        <dbReference type="ARBA" id="ARBA00022692"/>
    </source>
</evidence>